<keyword evidence="15 18" id="KW-0472">Membrane</keyword>
<dbReference type="SUPFAM" id="SSF82171">
    <property type="entry name" value="DPP6 N-terminal domain-like"/>
    <property type="match status" value="1"/>
</dbReference>
<keyword evidence="9" id="KW-0645">Protease</keyword>
<dbReference type="Gene3D" id="2.140.10.30">
    <property type="entry name" value="Dipeptidylpeptidase IV, N-terminal domain"/>
    <property type="match status" value="1"/>
</dbReference>
<name>A0A2B7Y829_POLH7</name>
<feature type="domain" description="Peptidase S9 prolyl oligopeptidase catalytic" evidence="19">
    <location>
        <begin position="706"/>
        <end position="909"/>
    </location>
</feature>
<dbReference type="GO" id="GO:0005886">
    <property type="term" value="C:plasma membrane"/>
    <property type="evidence" value="ECO:0007669"/>
    <property type="project" value="TreeGrafter"/>
</dbReference>
<evidence type="ECO:0000256" key="4">
    <source>
        <dbReference type="ARBA" id="ARBA00006150"/>
    </source>
</evidence>
<evidence type="ECO:0000259" key="19">
    <source>
        <dbReference type="Pfam" id="PF00326"/>
    </source>
</evidence>
<keyword evidence="7" id="KW-0031">Aminopeptidase</keyword>
<proteinExistence type="inferred from homology"/>
<evidence type="ECO:0000256" key="11">
    <source>
        <dbReference type="ARBA" id="ARBA00022801"/>
    </source>
</evidence>
<evidence type="ECO:0000256" key="13">
    <source>
        <dbReference type="ARBA" id="ARBA00022968"/>
    </source>
</evidence>
<organism evidence="21 22">
    <name type="scientific">Polytolypa hystricis (strain UAMH7299)</name>
    <dbReference type="NCBI Taxonomy" id="1447883"/>
    <lineage>
        <taxon>Eukaryota</taxon>
        <taxon>Fungi</taxon>
        <taxon>Dikarya</taxon>
        <taxon>Ascomycota</taxon>
        <taxon>Pezizomycotina</taxon>
        <taxon>Eurotiomycetes</taxon>
        <taxon>Eurotiomycetidae</taxon>
        <taxon>Onygenales</taxon>
        <taxon>Onygenales incertae sedis</taxon>
        <taxon>Polytolypa</taxon>
    </lineage>
</organism>
<dbReference type="PANTHER" id="PTHR11731">
    <property type="entry name" value="PROTEASE FAMILY S9B,C DIPEPTIDYL-PEPTIDASE IV-RELATED"/>
    <property type="match status" value="1"/>
</dbReference>
<dbReference type="InterPro" id="IPR002469">
    <property type="entry name" value="Peptidase_S9B_N"/>
</dbReference>
<dbReference type="PANTHER" id="PTHR11731:SF200">
    <property type="entry name" value="DIPEPTIDYL PEPTIDASE 10, ISOFORM B"/>
    <property type="match status" value="1"/>
</dbReference>
<evidence type="ECO:0000256" key="5">
    <source>
        <dbReference type="ARBA" id="ARBA00012062"/>
    </source>
</evidence>
<keyword evidence="16" id="KW-0325">Glycoprotein</keyword>
<evidence type="ECO:0000313" key="21">
    <source>
        <dbReference type="EMBL" id="PGH17211.1"/>
    </source>
</evidence>
<evidence type="ECO:0000256" key="6">
    <source>
        <dbReference type="ARBA" id="ARBA00014118"/>
    </source>
</evidence>
<evidence type="ECO:0000256" key="2">
    <source>
        <dbReference type="ARBA" id="ARBA00002218"/>
    </source>
</evidence>
<evidence type="ECO:0000256" key="15">
    <source>
        <dbReference type="ARBA" id="ARBA00023136"/>
    </source>
</evidence>
<feature type="domain" description="Dipeptidylpeptidase IV N-terminal" evidence="20">
    <location>
        <begin position="246"/>
        <end position="621"/>
    </location>
</feature>
<comment type="function">
    <text evidence="2">Type IV dipeptidyl-peptidase which removes N-terminal dipeptides sequentially from polypeptides having unsubstituted N-termini provided that the penultimate residue is proline.</text>
</comment>
<dbReference type="SUPFAM" id="SSF53474">
    <property type="entry name" value="alpha/beta-Hydrolases"/>
    <property type="match status" value="1"/>
</dbReference>
<dbReference type="GO" id="GO:0006508">
    <property type="term" value="P:proteolysis"/>
    <property type="evidence" value="ECO:0007669"/>
    <property type="project" value="UniProtKB-KW"/>
</dbReference>
<evidence type="ECO:0000313" key="22">
    <source>
        <dbReference type="Proteomes" id="UP000224634"/>
    </source>
</evidence>
<dbReference type="FunFam" id="3.40.50.1820:FF:000003">
    <property type="entry name" value="Dipeptidyl peptidase 4"/>
    <property type="match status" value="1"/>
</dbReference>
<evidence type="ECO:0000256" key="1">
    <source>
        <dbReference type="ARBA" id="ARBA00001257"/>
    </source>
</evidence>
<keyword evidence="22" id="KW-1185">Reference proteome</keyword>
<keyword evidence="11" id="KW-0378">Hydrolase</keyword>
<accession>A0A2B7Y829</accession>
<reference evidence="21 22" key="1">
    <citation type="submission" date="2017-10" db="EMBL/GenBank/DDBJ databases">
        <title>Comparative genomics in systemic dimorphic fungi from Ajellomycetaceae.</title>
        <authorList>
            <person name="Munoz J.F."/>
            <person name="Mcewen J.G."/>
            <person name="Clay O.K."/>
            <person name="Cuomo C.A."/>
        </authorList>
    </citation>
    <scope>NUCLEOTIDE SEQUENCE [LARGE SCALE GENOMIC DNA]</scope>
    <source>
        <strain evidence="21 22">UAMH7299</strain>
    </source>
</reference>
<evidence type="ECO:0000256" key="10">
    <source>
        <dbReference type="ARBA" id="ARBA00022692"/>
    </source>
</evidence>
<dbReference type="Pfam" id="PF00326">
    <property type="entry name" value="Peptidase_S9"/>
    <property type="match status" value="1"/>
</dbReference>
<dbReference type="GO" id="GO:0008239">
    <property type="term" value="F:dipeptidyl-peptidase activity"/>
    <property type="evidence" value="ECO:0007669"/>
    <property type="project" value="UniProtKB-EC"/>
</dbReference>
<dbReference type="InterPro" id="IPR029058">
    <property type="entry name" value="AB_hydrolase_fold"/>
</dbReference>
<dbReference type="InterPro" id="IPR001375">
    <property type="entry name" value="Peptidase_S9_cat"/>
</dbReference>
<dbReference type="GO" id="GO:0004177">
    <property type="term" value="F:aminopeptidase activity"/>
    <property type="evidence" value="ECO:0007669"/>
    <property type="project" value="UniProtKB-KW"/>
</dbReference>
<keyword evidence="8" id="KW-0926">Vacuole</keyword>
<evidence type="ECO:0000259" key="20">
    <source>
        <dbReference type="Pfam" id="PF00930"/>
    </source>
</evidence>
<protein>
    <recommendedName>
        <fullName evidence="6">Probable dipeptidyl-aminopeptidase B</fullName>
        <ecNumber evidence="5">3.4.14.5</ecNumber>
    </recommendedName>
</protein>
<keyword evidence="14 18" id="KW-1133">Transmembrane helix</keyword>
<sequence length="933" mass="103887">MSPEKQQIAEETEPLTRGGDGEYVHPRSSIDSSSTASLSFALVDRINGSSAAGRTPLPLVRSSTRIEGGNEPYRDEEKDLELEDGDDYIPPGGKPVQKRVKVVFWLLVLLCLGGWSLAFVLFLLRGHAENADVASGPKAGNGGGDGGVVSIVEQPGKGRTPLDLGGVLASEFAPKRHGISWLAGANGEDGLLLQVGGVEAKPYLYVEDVTSRKGGEEARKEPLVLMKNHSFSVGDKRVTPSEVWPSPGLKTVLVVSDKEKNWRHSFTGIYWLFDVETQTGQPLDPDAAGERIQLASWSPQSDAVVFTRGNNMFIRELSSKKVRAITRDGGVDLFYGVPDWVYEEEVYSGNSVTWWSEDGKYVAFLRTNESMVPEFPVQYFVSRPSGKQPLEGEENYPDVVDIKYPKAGAPNPVVNILFYDVEKREVFSVDIKEDFPDDDRLIIEVIWAAAGKVLVRETNRESDVVTIVLVDARARTGKVVRSEDIAALDGGWVEPSQSTRFIPADPDNGRAEDGYIDTVIHNDREHLGYFTPLDNPKPVMLTSSPDWDVDDAPSAVDLKRGLVYFVAATNSPGERHVFSVKFDGTDLTPVTNTSESAYYDISFSHGAGYALLNYQGPHIPWQKVISTPANDNHYEDTIEKNEALEHKIKQYALPTLIYQNVTIDGFTLPVVERRPPNFDPNRKYPVLFYLYGGPKSQTVSQQFRIDFQTYVASTLGYIVVTVDGRGTGFIGRKARTIIRDNIGHYEARDQIETAKIWAKKGYVAADRMAIWGWSYGGFMTLKTLEQNAGRTFRYGMAVAPVTDWQFYDSIYTERYMHTPQNNPGGYENSTISNMTALQSNVRFLFMHGSADDNVHMQNSLTLLDKLDLAGVDNYDVHVFPDSDHSIYFHNARLMVYGRLADWLVNAFNGEWLKIANPKPVDSLLRRAVKLLTP</sequence>
<evidence type="ECO:0000256" key="17">
    <source>
        <dbReference type="SAM" id="MobiDB-lite"/>
    </source>
</evidence>
<dbReference type="GO" id="GO:0005774">
    <property type="term" value="C:vacuolar membrane"/>
    <property type="evidence" value="ECO:0007669"/>
    <property type="project" value="UniProtKB-SubCell"/>
</dbReference>
<evidence type="ECO:0000256" key="16">
    <source>
        <dbReference type="ARBA" id="ARBA00023180"/>
    </source>
</evidence>
<evidence type="ECO:0000256" key="3">
    <source>
        <dbReference type="ARBA" id="ARBA00004576"/>
    </source>
</evidence>
<comment type="similarity">
    <text evidence="4">Belongs to the peptidase S9B family.</text>
</comment>
<dbReference type="OrthoDB" id="16520at2759"/>
<keyword evidence="10 18" id="KW-0812">Transmembrane</keyword>
<evidence type="ECO:0000256" key="14">
    <source>
        <dbReference type="ARBA" id="ARBA00022989"/>
    </source>
</evidence>
<dbReference type="Gene3D" id="3.40.50.1820">
    <property type="entry name" value="alpha/beta hydrolase"/>
    <property type="match status" value="1"/>
</dbReference>
<evidence type="ECO:0000256" key="8">
    <source>
        <dbReference type="ARBA" id="ARBA00022554"/>
    </source>
</evidence>
<evidence type="ECO:0000256" key="12">
    <source>
        <dbReference type="ARBA" id="ARBA00022825"/>
    </source>
</evidence>
<keyword evidence="13" id="KW-0735">Signal-anchor</keyword>
<comment type="caution">
    <text evidence="21">The sequence shown here is derived from an EMBL/GenBank/DDBJ whole genome shotgun (WGS) entry which is preliminary data.</text>
</comment>
<dbReference type="Pfam" id="PF00930">
    <property type="entry name" value="DPPIV_N"/>
    <property type="match status" value="1"/>
</dbReference>
<dbReference type="Proteomes" id="UP000224634">
    <property type="component" value="Unassembled WGS sequence"/>
</dbReference>
<evidence type="ECO:0000256" key="7">
    <source>
        <dbReference type="ARBA" id="ARBA00022438"/>
    </source>
</evidence>
<dbReference type="AlphaFoldDB" id="A0A2B7Y829"/>
<feature type="region of interest" description="Disordered" evidence="17">
    <location>
        <begin position="1"/>
        <end position="34"/>
    </location>
</feature>
<gene>
    <name evidence="21" type="ORF">AJ80_04920</name>
</gene>
<comment type="catalytic activity">
    <reaction evidence="1">
        <text>Release of an N-terminal dipeptide, Xaa-Yaa-|-Zaa-, from a polypeptide, preferentially when Yaa is Pro, provided Zaa is neither Pro nor hydroxyproline.</text>
        <dbReference type="EC" id="3.4.14.5"/>
    </reaction>
</comment>
<feature type="region of interest" description="Disordered" evidence="17">
    <location>
        <begin position="49"/>
        <end position="78"/>
    </location>
</feature>
<dbReference type="EMBL" id="PDNA01000067">
    <property type="protein sequence ID" value="PGH17211.1"/>
    <property type="molecule type" value="Genomic_DNA"/>
</dbReference>
<dbReference type="STRING" id="1447883.A0A2B7Y829"/>
<dbReference type="InterPro" id="IPR050278">
    <property type="entry name" value="Serine_Prot_S9B/DPPIV"/>
</dbReference>
<dbReference type="GO" id="GO:0008236">
    <property type="term" value="F:serine-type peptidase activity"/>
    <property type="evidence" value="ECO:0007669"/>
    <property type="project" value="UniProtKB-KW"/>
</dbReference>
<dbReference type="EC" id="3.4.14.5" evidence="5"/>
<evidence type="ECO:0000256" key="9">
    <source>
        <dbReference type="ARBA" id="ARBA00022670"/>
    </source>
</evidence>
<feature type="transmembrane region" description="Helical" evidence="18">
    <location>
        <begin position="102"/>
        <end position="124"/>
    </location>
</feature>
<evidence type="ECO:0000256" key="18">
    <source>
        <dbReference type="SAM" id="Phobius"/>
    </source>
</evidence>
<comment type="subcellular location">
    <subcellularLocation>
        <location evidence="3">Vacuole membrane</location>
        <topology evidence="3">Single-pass type II membrane protein</topology>
    </subcellularLocation>
</comment>
<keyword evidence="12" id="KW-0720">Serine protease</keyword>